<gene>
    <name evidence="1" type="ORF">SDC9_76049</name>
</gene>
<dbReference type="SFLD" id="SFLDS00003">
    <property type="entry name" value="Haloacid_Dehalogenase"/>
    <property type="match status" value="1"/>
</dbReference>
<dbReference type="InterPro" id="IPR036412">
    <property type="entry name" value="HAD-like_sf"/>
</dbReference>
<protein>
    <submittedName>
        <fullName evidence="1">5'-nucleotidase</fullName>
        <ecNumber evidence="1">3.1.3.5</ecNumber>
    </submittedName>
</protein>
<dbReference type="Gene3D" id="1.10.150.240">
    <property type="entry name" value="Putative phosphatase, domain 2"/>
    <property type="match status" value="1"/>
</dbReference>
<dbReference type="InterPro" id="IPR050155">
    <property type="entry name" value="HAD-like_hydrolase_sf"/>
</dbReference>
<dbReference type="InterPro" id="IPR023198">
    <property type="entry name" value="PGP-like_dom2"/>
</dbReference>
<evidence type="ECO:0000313" key="1">
    <source>
        <dbReference type="EMBL" id="MPM29509.1"/>
    </source>
</evidence>
<dbReference type="InterPro" id="IPR023214">
    <property type="entry name" value="HAD_sf"/>
</dbReference>
<dbReference type="InterPro" id="IPR041492">
    <property type="entry name" value="HAD_2"/>
</dbReference>
<comment type="caution">
    <text evidence="1">The sequence shown here is derived from an EMBL/GenBank/DDBJ whole genome shotgun (WGS) entry which is preliminary data.</text>
</comment>
<dbReference type="EC" id="3.1.3.5" evidence="1"/>
<organism evidence="1">
    <name type="scientific">bioreactor metagenome</name>
    <dbReference type="NCBI Taxonomy" id="1076179"/>
    <lineage>
        <taxon>unclassified sequences</taxon>
        <taxon>metagenomes</taxon>
        <taxon>ecological metagenomes</taxon>
    </lineage>
</organism>
<dbReference type="PANTHER" id="PTHR43434:SF20">
    <property type="entry name" value="5'-NUCLEOTIDASE"/>
    <property type="match status" value="1"/>
</dbReference>
<name>A0A644YMG9_9ZZZZ</name>
<keyword evidence="1" id="KW-0378">Hydrolase</keyword>
<dbReference type="EMBL" id="VSSQ01005530">
    <property type="protein sequence ID" value="MPM29509.1"/>
    <property type="molecule type" value="Genomic_DNA"/>
</dbReference>
<dbReference type="Gene3D" id="3.40.50.1000">
    <property type="entry name" value="HAD superfamily/HAD-like"/>
    <property type="match status" value="1"/>
</dbReference>
<dbReference type="GO" id="GO:0008253">
    <property type="term" value="F:5'-nucleotidase activity"/>
    <property type="evidence" value="ECO:0007669"/>
    <property type="project" value="UniProtKB-EC"/>
</dbReference>
<dbReference type="SUPFAM" id="SSF56784">
    <property type="entry name" value="HAD-like"/>
    <property type="match status" value="1"/>
</dbReference>
<proteinExistence type="predicted"/>
<dbReference type="AlphaFoldDB" id="A0A644YMG9"/>
<dbReference type="SFLD" id="SFLDG01129">
    <property type="entry name" value="C1.5:_HAD__Beta-PGM__Phosphata"/>
    <property type="match status" value="1"/>
</dbReference>
<reference evidence="1" key="1">
    <citation type="submission" date="2019-08" db="EMBL/GenBank/DDBJ databases">
        <authorList>
            <person name="Kucharzyk K."/>
            <person name="Murdoch R.W."/>
            <person name="Higgins S."/>
            <person name="Loffler F."/>
        </authorList>
    </citation>
    <scope>NUCLEOTIDE SEQUENCE</scope>
</reference>
<dbReference type="GO" id="GO:0004713">
    <property type="term" value="F:protein tyrosine kinase activity"/>
    <property type="evidence" value="ECO:0007669"/>
    <property type="project" value="TreeGrafter"/>
</dbReference>
<accession>A0A644YMG9</accession>
<dbReference type="PANTHER" id="PTHR43434">
    <property type="entry name" value="PHOSPHOGLYCOLATE PHOSPHATASE"/>
    <property type="match status" value="1"/>
</dbReference>
<dbReference type="Pfam" id="PF13419">
    <property type="entry name" value="HAD_2"/>
    <property type="match status" value="1"/>
</dbReference>
<sequence>MNLYDLVIFDLDGTILDTSEGIVSALKHTIAEFGFSIPPSEVLNTFIGPPVQDSLANYFKLDSIEAAEMAKLFRDRYKDNDLLLATPYEGIFQIMQTLLDHGMQLAIATYKREDYAIRLLHHFSFDSYTAIMHGSDFDGVMKKQDIIRLCITEAGVADYRRIVMVGDTYHDADGADTLGVDFIGVTYGFGYTSIQDIKCSRMVGCADIPNDILKFVL</sequence>
<dbReference type="GO" id="GO:0005829">
    <property type="term" value="C:cytosol"/>
    <property type="evidence" value="ECO:0007669"/>
    <property type="project" value="TreeGrafter"/>
</dbReference>